<evidence type="ECO:0000259" key="2">
    <source>
        <dbReference type="PROSITE" id="PS50076"/>
    </source>
</evidence>
<feature type="domain" description="J" evidence="2">
    <location>
        <begin position="16"/>
        <end position="84"/>
    </location>
</feature>
<protein>
    <recommendedName>
        <fullName evidence="2">J domain-containing protein</fullName>
    </recommendedName>
</protein>
<dbReference type="AlphaFoldDB" id="A0A1J1LL92"/>
<dbReference type="Gene3D" id="1.10.287.110">
    <property type="entry name" value="DnaJ domain"/>
    <property type="match status" value="1"/>
</dbReference>
<keyword evidence="4" id="KW-1185">Reference proteome</keyword>
<dbReference type="InterPro" id="IPR001623">
    <property type="entry name" value="DnaJ_domain"/>
</dbReference>
<dbReference type="STRING" id="671072.PL9214490247"/>
<dbReference type="InterPro" id="IPR036869">
    <property type="entry name" value="J_dom_sf"/>
</dbReference>
<keyword evidence="1" id="KW-1133">Transmembrane helix</keyword>
<evidence type="ECO:0000313" key="3">
    <source>
        <dbReference type="EMBL" id="CUR32700.1"/>
    </source>
</evidence>
<accession>A0A1J1LL92</accession>
<evidence type="ECO:0000313" key="4">
    <source>
        <dbReference type="Proteomes" id="UP000184315"/>
    </source>
</evidence>
<dbReference type="Pfam" id="PF00226">
    <property type="entry name" value="DnaJ"/>
    <property type="match status" value="1"/>
</dbReference>
<feature type="transmembrane region" description="Helical" evidence="1">
    <location>
        <begin position="307"/>
        <end position="326"/>
    </location>
</feature>
<name>A0A1J1LL92_9CYAN</name>
<sequence length="360" mass="38318">MKIKEDQQISNVEIEKYYKILNLEPGASLEEVRQAYRHQALIWHPDRYPQNSILQAEAEAKFKEISHAYETLKTDLSSPYPTLPTPPVVTEPVEVPPTPPVVTKPVEVPPTSPPLPMGWLTGVFLSYAIIAWILTTLKIPSWVWVFLSVGWLMVTIAASEDSESGQPWLMALIFAGAIAGWVLGNEAGGMITALVWGGVGLGLGAMAGSESPAKGVIGLLTIMGIAAIAGLIAGTKKGDWLSSLVGGGFGSIMGLMLGIILDAIFRSRAKLGTGSLLGLVLGGWIGAWIGAGKQAMMRVIQRMQPEVIIAAWGAIAVVAGTVAQMVAGEKLLASYNGFYTFLILAITSGLGLSFGWWLAH</sequence>
<dbReference type="PROSITE" id="PS50076">
    <property type="entry name" value="DNAJ_2"/>
    <property type="match status" value="1"/>
</dbReference>
<feature type="transmembrane region" description="Helical" evidence="1">
    <location>
        <begin position="190"/>
        <end position="209"/>
    </location>
</feature>
<organism evidence="3 4">
    <name type="scientific">Planktothrix tepida PCC 9214</name>
    <dbReference type="NCBI Taxonomy" id="671072"/>
    <lineage>
        <taxon>Bacteria</taxon>
        <taxon>Bacillati</taxon>
        <taxon>Cyanobacteriota</taxon>
        <taxon>Cyanophyceae</taxon>
        <taxon>Oscillatoriophycideae</taxon>
        <taxon>Oscillatoriales</taxon>
        <taxon>Microcoleaceae</taxon>
        <taxon>Planktothrix</taxon>
    </lineage>
</organism>
<feature type="transmembrane region" description="Helical" evidence="1">
    <location>
        <begin position="240"/>
        <end position="265"/>
    </location>
</feature>
<evidence type="ECO:0000256" key="1">
    <source>
        <dbReference type="SAM" id="Phobius"/>
    </source>
</evidence>
<dbReference type="Proteomes" id="UP000184315">
    <property type="component" value="Unassembled WGS sequence"/>
</dbReference>
<dbReference type="GO" id="GO:0044183">
    <property type="term" value="F:protein folding chaperone"/>
    <property type="evidence" value="ECO:0007669"/>
    <property type="project" value="TreeGrafter"/>
</dbReference>
<dbReference type="GO" id="GO:0051087">
    <property type="term" value="F:protein-folding chaperone binding"/>
    <property type="evidence" value="ECO:0007669"/>
    <property type="project" value="TreeGrafter"/>
</dbReference>
<dbReference type="EMBL" id="CZDF01000154">
    <property type="protein sequence ID" value="CUR32700.1"/>
    <property type="molecule type" value="Genomic_DNA"/>
</dbReference>
<proteinExistence type="predicted"/>
<feature type="transmembrane region" description="Helical" evidence="1">
    <location>
        <begin position="117"/>
        <end position="135"/>
    </location>
</feature>
<feature type="transmembrane region" description="Helical" evidence="1">
    <location>
        <begin position="271"/>
        <end position="291"/>
    </location>
</feature>
<feature type="transmembrane region" description="Helical" evidence="1">
    <location>
        <begin position="215"/>
        <end position="233"/>
    </location>
</feature>
<keyword evidence="1" id="KW-0472">Membrane</keyword>
<dbReference type="SMART" id="SM00271">
    <property type="entry name" value="DnaJ"/>
    <property type="match status" value="1"/>
</dbReference>
<feature type="transmembrane region" description="Helical" evidence="1">
    <location>
        <begin position="165"/>
        <end position="183"/>
    </location>
</feature>
<keyword evidence="1" id="KW-0812">Transmembrane</keyword>
<gene>
    <name evidence="3" type="ORF">PL9214490247</name>
</gene>
<feature type="transmembrane region" description="Helical" evidence="1">
    <location>
        <begin position="142"/>
        <end position="159"/>
    </location>
</feature>
<dbReference type="SUPFAM" id="SSF46565">
    <property type="entry name" value="Chaperone J-domain"/>
    <property type="match status" value="1"/>
</dbReference>
<dbReference type="GO" id="GO:0051082">
    <property type="term" value="F:unfolded protein binding"/>
    <property type="evidence" value="ECO:0007669"/>
    <property type="project" value="TreeGrafter"/>
</dbReference>
<dbReference type="PANTHER" id="PTHR43948">
    <property type="entry name" value="DNAJ HOMOLOG SUBFAMILY B"/>
    <property type="match status" value="1"/>
</dbReference>
<dbReference type="PANTHER" id="PTHR43948:SF14">
    <property type="entry name" value="PROTEIN DNAJ, PUTATIVE-RELATED"/>
    <property type="match status" value="1"/>
</dbReference>
<dbReference type="GO" id="GO:0005737">
    <property type="term" value="C:cytoplasm"/>
    <property type="evidence" value="ECO:0007669"/>
    <property type="project" value="TreeGrafter"/>
</dbReference>
<feature type="transmembrane region" description="Helical" evidence="1">
    <location>
        <begin position="338"/>
        <end position="359"/>
    </location>
</feature>
<reference evidence="4" key="1">
    <citation type="submission" date="2015-10" db="EMBL/GenBank/DDBJ databases">
        <authorList>
            <person name="Regsiter A."/>
            <person name="william w."/>
        </authorList>
    </citation>
    <scope>NUCLEOTIDE SEQUENCE [LARGE SCALE GENOMIC DNA]</scope>
</reference>
<dbReference type="CDD" id="cd06257">
    <property type="entry name" value="DnaJ"/>
    <property type="match status" value="1"/>
</dbReference>
<dbReference type="PRINTS" id="PR00625">
    <property type="entry name" value="JDOMAIN"/>
</dbReference>